<dbReference type="Proteomes" id="UP000694850">
    <property type="component" value="Unplaced"/>
</dbReference>
<dbReference type="InterPro" id="IPR039943">
    <property type="entry name" value="ICOS"/>
</dbReference>
<keyword evidence="7 12" id="KW-0472">Membrane</keyword>
<evidence type="ECO:0000256" key="11">
    <source>
        <dbReference type="ARBA" id="ARBA00049688"/>
    </source>
</evidence>
<keyword evidence="9" id="KW-0325">Glycoprotein</keyword>
<evidence type="ECO:0000313" key="15">
    <source>
        <dbReference type="RefSeq" id="XP_007934189.1"/>
    </source>
</evidence>
<dbReference type="Gene3D" id="2.60.40.10">
    <property type="entry name" value="Immunoglobulins"/>
    <property type="match status" value="1"/>
</dbReference>
<dbReference type="GO" id="GO:0031295">
    <property type="term" value="P:T cell costimulation"/>
    <property type="evidence" value="ECO:0007669"/>
    <property type="project" value="InterPro"/>
</dbReference>
<dbReference type="InterPro" id="IPR013106">
    <property type="entry name" value="Ig_V-set"/>
</dbReference>
<evidence type="ECO:0000256" key="10">
    <source>
        <dbReference type="ARBA" id="ARBA00023319"/>
    </source>
</evidence>
<dbReference type="FunFam" id="2.60.40.10:FF:000874">
    <property type="entry name" value="Inducible T-cell costimulator"/>
    <property type="match status" value="1"/>
</dbReference>
<dbReference type="OrthoDB" id="9403189at2759"/>
<evidence type="ECO:0000256" key="6">
    <source>
        <dbReference type="ARBA" id="ARBA00022989"/>
    </source>
</evidence>
<evidence type="ECO:0000256" key="8">
    <source>
        <dbReference type="ARBA" id="ARBA00023157"/>
    </source>
</evidence>
<keyword evidence="10" id="KW-0393">Immunoglobulin domain</keyword>
<keyword evidence="3" id="KW-1003">Cell membrane</keyword>
<evidence type="ECO:0000256" key="7">
    <source>
        <dbReference type="ARBA" id="ARBA00023136"/>
    </source>
</evidence>
<evidence type="ECO:0000256" key="1">
    <source>
        <dbReference type="ARBA" id="ARBA00004251"/>
    </source>
</evidence>
<protein>
    <recommendedName>
        <fullName evidence="2">Inducible T-cell costimulator</fullName>
    </recommendedName>
</protein>
<proteinExistence type="predicted"/>
<comment type="subcellular location">
    <subcellularLocation>
        <location evidence="1">Cell membrane</location>
        <topology evidence="1">Single-pass type I membrane protein</topology>
    </subcellularLocation>
</comment>
<evidence type="ECO:0000256" key="2">
    <source>
        <dbReference type="ARBA" id="ARBA00019739"/>
    </source>
</evidence>
<reference evidence="15" key="1">
    <citation type="submission" date="2025-08" db="UniProtKB">
        <authorList>
            <consortium name="RefSeq"/>
        </authorList>
    </citation>
    <scope>IDENTIFICATION</scope>
</reference>
<comment type="subunit">
    <text evidence="11">Homodimer; disulfide-linked. Interacts with ICOSLG. Interacts with PIK3R1. Interacts with TBK1; this interaction is critical for the maturation of T follicular regulatory cells.</text>
</comment>
<evidence type="ECO:0000313" key="14">
    <source>
        <dbReference type="Proteomes" id="UP000694850"/>
    </source>
</evidence>
<keyword evidence="5" id="KW-0732">Signal</keyword>
<sequence>MTGFRLYRIDEKKKGKVNDSAKPELFTFHNGGVRILCKHPETIQQFKMQLLKGRQILCELTKTKESGNRVSTIKNTEFCHSQLSNNSVSFFLHNLDTSHASYYFCQLMIFDPPPYHVETYGEYLHVYESQFCCQLKLWLPVICAAFVVLCILGCAFISWLTKKKYQSTVHEPNSEYMSMAAVNTAKIPGLREDTGSNTNYPFMEKQFIAPGCAVTPLNYEVWIIAEWITLEPETSVVAGERNWKLERRESVCWD</sequence>
<dbReference type="GeneID" id="103192911"/>
<evidence type="ECO:0000256" key="9">
    <source>
        <dbReference type="ARBA" id="ARBA00023180"/>
    </source>
</evidence>
<evidence type="ECO:0000256" key="5">
    <source>
        <dbReference type="ARBA" id="ARBA00022729"/>
    </source>
</evidence>
<dbReference type="GO" id="GO:0005886">
    <property type="term" value="C:plasma membrane"/>
    <property type="evidence" value="ECO:0007669"/>
    <property type="project" value="UniProtKB-SubCell"/>
</dbReference>
<dbReference type="PANTHER" id="PTHR20904:SF0">
    <property type="entry name" value="INDUCIBLE T-CELL COSTIMULATOR"/>
    <property type="match status" value="1"/>
</dbReference>
<dbReference type="GO" id="GO:0098609">
    <property type="term" value="P:cell-cell adhesion"/>
    <property type="evidence" value="ECO:0007669"/>
    <property type="project" value="TreeGrafter"/>
</dbReference>
<evidence type="ECO:0000256" key="4">
    <source>
        <dbReference type="ARBA" id="ARBA00022692"/>
    </source>
</evidence>
<keyword evidence="14" id="KW-1185">Reference proteome</keyword>
<dbReference type="CTD" id="29851"/>
<keyword evidence="8" id="KW-1015">Disulfide bond</keyword>
<dbReference type="AlphaFoldDB" id="A0A8B6ZEU0"/>
<dbReference type="RefSeq" id="XP_007934189.1">
    <property type="nucleotide sequence ID" value="XM_007935998.1"/>
</dbReference>
<evidence type="ECO:0000256" key="3">
    <source>
        <dbReference type="ARBA" id="ARBA00022475"/>
    </source>
</evidence>
<keyword evidence="6 12" id="KW-1133">Transmembrane helix</keyword>
<feature type="domain" description="Immunoglobulin V-set" evidence="13">
    <location>
        <begin position="18"/>
        <end position="130"/>
    </location>
</feature>
<dbReference type="PANTHER" id="PTHR20904">
    <property type="entry name" value="INDUCIBLE T-CELL COSTIMULATOR ICOS"/>
    <property type="match status" value="1"/>
</dbReference>
<accession>A0A8B6ZEU0</accession>
<feature type="transmembrane region" description="Helical" evidence="12">
    <location>
        <begin position="137"/>
        <end position="160"/>
    </location>
</feature>
<keyword evidence="4 12" id="KW-0812">Transmembrane</keyword>
<organism evidence="14 15">
    <name type="scientific">Orycteropus afer afer</name>
    <dbReference type="NCBI Taxonomy" id="1230840"/>
    <lineage>
        <taxon>Eukaryota</taxon>
        <taxon>Metazoa</taxon>
        <taxon>Chordata</taxon>
        <taxon>Craniata</taxon>
        <taxon>Vertebrata</taxon>
        <taxon>Euteleostomi</taxon>
        <taxon>Mammalia</taxon>
        <taxon>Eutheria</taxon>
        <taxon>Afrotheria</taxon>
        <taxon>Tubulidentata</taxon>
        <taxon>Orycteropodidae</taxon>
        <taxon>Orycteropus</taxon>
    </lineage>
</organism>
<name>A0A8B6ZEU0_ORYAF</name>
<evidence type="ECO:0000259" key="13">
    <source>
        <dbReference type="Pfam" id="PF15910"/>
    </source>
</evidence>
<dbReference type="InterPro" id="IPR013783">
    <property type="entry name" value="Ig-like_fold"/>
</dbReference>
<evidence type="ECO:0000256" key="12">
    <source>
        <dbReference type="SAM" id="Phobius"/>
    </source>
</evidence>
<dbReference type="Pfam" id="PF15910">
    <property type="entry name" value="V-set_2"/>
    <property type="match status" value="1"/>
</dbReference>
<dbReference type="GO" id="GO:0002517">
    <property type="term" value="P:T cell tolerance induction"/>
    <property type="evidence" value="ECO:0007669"/>
    <property type="project" value="TreeGrafter"/>
</dbReference>
<gene>
    <name evidence="15" type="primary">ICOS</name>
</gene>